<dbReference type="Proteomes" id="UP000623467">
    <property type="component" value="Unassembled WGS sequence"/>
</dbReference>
<reference evidence="1" key="1">
    <citation type="submission" date="2020-05" db="EMBL/GenBank/DDBJ databases">
        <title>Mycena genomes resolve the evolution of fungal bioluminescence.</title>
        <authorList>
            <person name="Tsai I.J."/>
        </authorList>
    </citation>
    <scope>NUCLEOTIDE SEQUENCE</scope>
    <source>
        <strain evidence="1">160909Yilan</strain>
    </source>
</reference>
<evidence type="ECO:0008006" key="3">
    <source>
        <dbReference type="Google" id="ProtNLM"/>
    </source>
</evidence>
<proteinExistence type="predicted"/>
<dbReference type="InterPro" id="IPR032675">
    <property type="entry name" value="LRR_dom_sf"/>
</dbReference>
<keyword evidence="2" id="KW-1185">Reference proteome</keyword>
<dbReference type="EMBL" id="JACAZH010000066">
    <property type="protein sequence ID" value="KAF7330661.1"/>
    <property type="molecule type" value="Genomic_DNA"/>
</dbReference>
<dbReference type="AlphaFoldDB" id="A0A8H6WY83"/>
<dbReference type="Gene3D" id="3.80.10.10">
    <property type="entry name" value="Ribonuclease Inhibitor"/>
    <property type="match status" value="1"/>
</dbReference>
<gene>
    <name evidence="1" type="ORF">MSAN_02451400</name>
</gene>
<comment type="caution">
    <text evidence="1">The sequence shown here is derived from an EMBL/GenBank/DDBJ whole genome shotgun (WGS) entry which is preliminary data.</text>
</comment>
<accession>A0A8H6WY83</accession>
<evidence type="ECO:0000313" key="2">
    <source>
        <dbReference type="Proteomes" id="UP000623467"/>
    </source>
</evidence>
<name>A0A8H6WY83_9AGAR</name>
<sequence length="513" mass="59076">MVREKLIHHDAVLGNGYLPVRSFAFDSRVSLSRVPTPCCANPVLTPCRSESRRRSVRGHISLSQRPFPFYSLRIKKMHHALEILEILERILYHLYDNGYYVRRDFAALACTCKAFQEPALDLVWHFHISLRKFLGLFPEDAFLRGEKRAWAQVMRPLRPLVAADFERFSFYANRVRYFAFSDENIQHLDEIFEALAPCLPTGCLFPNLRRLNFTHPEVWRIRFFISGKLIEISTKPCTGLAFMNPVAPMLERLSIRTESRWHQTLPWDALVHLSNLLSLRQLVVDELPVDTRAMNRLGPFTSLENLEFEKAPTSSLLHFLQPQSCRLTLKVFHIGLLDNIAAGSGPIYDAIADHLDNTSVCDIRLTMGSYHPVERIQTVSSAALLRLHVFSNLISLELHADRRIFLTEELIETLTRAWPRLELLRLITEKAPENPIDQTTPLPLRALQQFAKHSRHLRILELMFDSTTPPSLAEYEDLRSQPIFSTSSQISQDYTPKLTRCFEFCLTPMTGTG</sequence>
<protein>
    <recommendedName>
        <fullName evidence="3">F-box domain-containing protein</fullName>
    </recommendedName>
</protein>
<dbReference type="OrthoDB" id="2841072at2759"/>
<organism evidence="1 2">
    <name type="scientific">Mycena sanguinolenta</name>
    <dbReference type="NCBI Taxonomy" id="230812"/>
    <lineage>
        <taxon>Eukaryota</taxon>
        <taxon>Fungi</taxon>
        <taxon>Dikarya</taxon>
        <taxon>Basidiomycota</taxon>
        <taxon>Agaricomycotina</taxon>
        <taxon>Agaricomycetes</taxon>
        <taxon>Agaricomycetidae</taxon>
        <taxon>Agaricales</taxon>
        <taxon>Marasmiineae</taxon>
        <taxon>Mycenaceae</taxon>
        <taxon>Mycena</taxon>
    </lineage>
</organism>
<evidence type="ECO:0000313" key="1">
    <source>
        <dbReference type="EMBL" id="KAF7330661.1"/>
    </source>
</evidence>